<organism evidence="2 3">
    <name type="scientific">Sorangium cellulosum (strain So ce56)</name>
    <name type="common">Polyangium cellulosum (strain So ce56)</name>
    <dbReference type="NCBI Taxonomy" id="448385"/>
    <lineage>
        <taxon>Bacteria</taxon>
        <taxon>Pseudomonadati</taxon>
        <taxon>Myxococcota</taxon>
        <taxon>Polyangia</taxon>
        <taxon>Polyangiales</taxon>
        <taxon>Polyangiaceae</taxon>
        <taxon>Sorangium</taxon>
    </lineage>
</organism>
<proteinExistence type="predicted"/>
<dbReference type="Gene3D" id="1.25.40.10">
    <property type="entry name" value="Tetratricopeptide repeat domain"/>
    <property type="match status" value="1"/>
</dbReference>
<accession>A9GFZ0</accession>
<dbReference type="Proteomes" id="UP000002139">
    <property type="component" value="Chromosome"/>
</dbReference>
<evidence type="ECO:0000256" key="1">
    <source>
        <dbReference type="SAM" id="MobiDB-lite"/>
    </source>
</evidence>
<feature type="region of interest" description="Disordered" evidence="1">
    <location>
        <begin position="78"/>
        <end position="104"/>
    </location>
</feature>
<feature type="region of interest" description="Disordered" evidence="1">
    <location>
        <begin position="263"/>
        <end position="290"/>
    </location>
</feature>
<evidence type="ECO:0000313" key="2">
    <source>
        <dbReference type="EMBL" id="CAN96254.1"/>
    </source>
</evidence>
<protein>
    <recommendedName>
        <fullName evidence="4">PEGA domain-containing protein</fullName>
    </recommendedName>
</protein>
<dbReference type="eggNOG" id="COG0457">
    <property type="taxonomic scope" value="Bacteria"/>
</dbReference>
<gene>
    <name evidence="2" type="ordered locus">sce6090</name>
</gene>
<dbReference type="SUPFAM" id="SSF48452">
    <property type="entry name" value="TPR-like"/>
    <property type="match status" value="1"/>
</dbReference>
<name>A9GFZ0_SORC5</name>
<keyword evidence="3" id="KW-1185">Reference proteome</keyword>
<dbReference type="AlphaFoldDB" id="A9GFZ0"/>
<dbReference type="InterPro" id="IPR011990">
    <property type="entry name" value="TPR-like_helical_dom_sf"/>
</dbReference>
<dbReference type="BioCyc" id="SCEL448385:SCE_RS31275-MONOMER"/>
<dbReference type="STRING" id="448385.sce6090"/>
<evidence type="ECO:0008006" key="4">
    <source>
        <dbReference type="Google" id="ProtNLM"/>
    </source>
</evidence>
<reference evidence="2 3" key="1">
    <citation type="journal article" date="2007" name="Nat. Biotechnol.">
        <title>Complete genome sequence of the myxobacterium Sorangium cellulosum.</title>
        <authorList>
            <person name="Schneiker S."/>
            <person name="Perlova O."/>
            <person name="Kaiser O."/>
            <person name="Gerth K."/>
            <person name="Alici A."/>
            <person name="Altmeyer M.O."/>
            <person name="Bartels D."/>
            <person name="Bekel T."/>
            <person name="Beyer S."/>
            <person name="Bode E."/>
            <person name="Bode H.B."/>
            <person name="Bolten C.J."/>
            <person name="Choudhuri J.V."/>
            <person name="Doss S."/>
            <person name="Elnakady Y.A."/>
            <person name="Frank B."/>
            <person name="Gaigalat L."/>
            <person name="Goesmann A."/>
            <person name="Groeger C."/>
            <person name="Gross F."/>
            <person name="Jelsbak L."/>
            <person name="Jelsbak L."/>
            <person name="Kalinowski J."/>
            <person name="Kegler C."/>
            <person name="Knauber T."/>
            <person name="Konietzny S."/>
            <person name="Kopp M."/>
            <person name="Krause L."/>
            <person name="Krug D."/>
            <person name="Linke B."/>
            <person name="Mahmud T."/>
            <person name="Martinez-Arias R."/>
            <person name="McHardy A.C."/>
            <person name="Merai M."/>
            <person name="Meyer F."/>
            <person name="Mormann S."/>
            <person name="Munoz-Dorado J."/>
            <person name="Perez J."/>
            <person name="Pradella S."/>
            <person name="Rachid S."/>
            <person name="Raddatz G."/>
            <person name="Rosenau F."/>
            <person name="Rueckert C."/>
            <person name="Sasse F."/>
            <person name="Scharfe M."/>
            <person name="Schuster S.C."/>
            <person name="Suen G."/>
            <person name="Treuner-Lange A."/>
            <person name="Velicer G.J."/>
            <person name="Vorholter F.-J."/>
            <person name="Weissman K.J."/>
            <person name="Welch R.D."/>
            <person name="Wenzel S.C."/>
            <person name="Whitworth D.E."/>
            <person name="Wilhelm S."/>
            <person name="Wittmann C."/>
            <person name="Bloecker H."/>
            <person name="Puehler A."/>
            <person name="Mueller R."/>
        </authorList>
    </citation>
    <scope>NUCLEOTIDE SEQUENCE [LARGE SCALE GENOMIC DNA]</scope>
    <source>
        <strain evidence="3">So ce56</strain>
    </source>
</reference>
<dbReference type="EMBL" id="AM746676">
    <property type="protein sequence ID" value="CAN96254.1"/>
    <property type="molecule type" value="Genomic_DNA"/>
</dbReference>
<sequence>MVAPGGTDTCVQAVGRSLPRTGDRIAAPERNLPLPGPLCIDSLPLTLRDWREYCPTMRCSACVLLFSALLAATGGASSAGAEDAYPEPGPRDGATVKDHVRRGRRARNAGQWTEAYAAYKAAFEAAAPASSTERERAELAGELGLCELALRKYRDAAEHLAFSLEQRTALPLALQLRFEKGEREATPHVARLILSVDPPDAEVLLDGKQVGRVARTYLLFLEPGQHMVRARAPGREDGFHEFGAVAGAEHNIRMPLPRRAVSLAPEGAPTSPKATQETRRSSPVVRAQAPSPWASWPGTLRIAGITATTATLSTGAVLMIRASTLDGDASEQRDGLTRGRTSSSSMCWQASQRSSCGALRRLLDERNLSDGLGTALLLTGGVLGAATAASFLTDFSFLGLSPAQERIHVSPVATGRETGVRIEGRW</sequence>
<evidence type="ECO:0000313" key="3">
    <source>
        <dbReference type="Proteomes" id="UP000002139"/>
    </source>
</evidence>
<dbReference type="HOGENOM" id="CLU_052976_1_0_7"/>
<dbReference type="KEGG" id="scl:sce6090"/>